<proteinExistence type="predicted"/>
<keyword evidence="1" id="KW-1133">Transmembrane helix</keyword>
<organism evidence="2 3">
    <name type="scientific">Methanobrevibacter arboriphilus JCM 13429 = DSM 1125</name>
    <dbReference type="NCBI Taxonomy" id="1300164"/>
    <lineage>
        <taxon>Archaea</taxon>
        <taxon>Methanobacteriati</taxon>
        <taxon>Methanobacteriota</taxon>
        <taxon>Methanomada group</taxon>
        <taxon>Methanobacteria</taxon>
        <taxon>Methanobacteriales</taxon>
        <taxon>Methanobacteriaceae</taxon>
        <taxon>Methanobrevibacter</taxon>
    </lineage>
</organism>
<keyword evidence="1" id="KW-0472">Membrane</keyword>
<evidence type="ECO:0000313" key="3">
    <source>
        <dbReference type="Proteomes" id="UP000191661"/>
    </source>
</evidence>
<feature type="transmembrane region" description="Helical" evidence="1">
    <location>
        <begin position="93"/>
        <end position="112"/>
    </location>
</feature>
<reference evidence="2 3" key="1">
    <citation type="submission" date="2014-12" db="EMBL/GenBank/DDBJ databases">
        <title>Genome sequence of Methanobrevibacter arboriphilicus DH1, DSM1125.</title>
        <authorList>
            <person name="Poehlein A."/>
            <person name="Thauer R.K."/>
            <person name="Seedorf H."/>
            <person name="Daniel R."/>
        </authorList>
    </citation>
    <scope>NUCLEOTIDE SEQUENCE [LARGE SCALE GENOMIC DNA]</scope>
    <source>
        <strain evidence="2 3">DH1</strain>
    </source>
</reference>
<keyword evidence="3" id="KW-1185">Reference proteome</keyword>
<accession>A0A1V6N2A9</accession>
<sequence length="113" mass="12932">MVKICSYCGCENQESFNFCSNCGRPLIPKEEKNLIIDYKKLIIISYVVTIIFSWGGLIFNLLFNSYGFFGIIGLFLPFYLIQSKNKSVKKHGYIQIALSLIGILLSLLLIFYI</sequence>
<comment type="caution">
    <text evidence="2">The sequence shown here is derived from an EMBL/GenBank/DDBJ whole genome shotgun (WGS) entry which is preliminary data.</text>
</comment>
<evidence type="ECO:0000313" key="2">
    <source>
        <dbReference type="EMBL" id="OQD58636.1"/>
    </source>
</evidence>
<gene>
    <name evidence="2" type="ORF">MBBAR_11c00290</name>
</gene>
<feature type="transmembrane region" description="Helical" evidence="1">
    <location>
        <begin position="65"/>
        <end position="81"/>
    </location>
</feature>
<feature type="transmembrane region" description="Helical" evidence="1">
    <location>
        <begin position="41"/>
        <end position="59"/>
    </location>
</feature>
<dbReference type="OrthoDB" id="77792at2157"/>
<dbReference type="RefSeq" id="WP_080460485.1">
    <property type="nucleotide sequence ID" value="NZ_JXMW01000011.1"/>
</dbReference>
<name>A0A1V6N2A9_METAZ</name>
<dbReference type="AlphaFoldDB" id="A0A1V6N2A9"/>
<dbReference type="EMBL" id="JXMW01000011">
    <property type="protein sequence ID" value="OQD58636.1"/>
    <property type="molecule type" value="Genomic_DNA"/>
</dbReference>
<evidence type="ECO:0000256" key="1">
    <source>
        <dbReference type="SAM" id="Phobius"/>
    </source>
</evidence>
<dbReference type="Proteomes" id="UP000191661">
    <property type="component" value="Unassembled WGS sequence"/>
</dbReference>
<keyword evidence="1" id="KW-0812">Transmembrane</keyword>
<protein>
    <submittedName>
        <fullName evidence="2">Uncharacterized protein</fullName>
    </submittedName>
</protein>